<dbReference type="InterPro" id="IPR028098">
    <property type="entry name" value="Glyco_trans_4-like_N"/>
</dbReference>
<dbReference type="OrthoDB" id="9813214at2"/>
<feature type="domain" description="Glycosyltransferase subfamily 4-like N-terminal" evidence="1">
    <location>
        <begin position="78"/>
        <end position="180"/>
    </location>
</feature>
<keyword evidence="3" id="KW-1185">Reference proteome</keyword>
<protein>
    <submittedName>
        <fullName evidence="2">Glycosyltransferase involved in cell wall biosynthesis</fullName>
    </submittedName>
</protein>
<dbReference type="Gene3D" id="3.40.50.2000">
    <property type="entry name" value="Glycogen Phosphorylase B"/>
    <property type="match status" value="2"/>
</dbReference>
<dbReference type="Pfam" id="PF13439">
    <property type="entry name" value="Glyco_transf_4"/>
    <property type="match status" value="1"/>
</dbReference>
<dbReference type="Proteomes" id="UP000248882">
    <property type="component" value="Unassembled WGS sequence"/>
</dbReference>
<evidence type="ECO:0000313" key="3">
    <source>
        <dbReference type="Proteomes" id="UP000248882"/>
    </source>
</evidence>
<evidence type="ECO:0000259" key="1">
    <source>
        <dbReference type="Pfam" id="PF13439"/>
    </source>
</evidence>
<dbReference type="EMBL" id="QKZT01000023">
    <property type="protein sequence ID" value="PZX47694.1"/>
    <property type="molecule type" value="Genomic_DNA"/>
</dbReference>
<organism evidence="2 3">
    <name type="scientific">Algoriphagus chordae</name>
    <dbReference type="NCBI Taxonomy" id="237019"/>
    <lineage>
        <taxon>Bacteria</taxon>
        <taxon>Pseudomonadati</taxon>
        <taxon>Bacteroidota</taxon>
        <taxon>Cytophagia</taxon>
        <taxon>Cytophagales</taxon>
        <taxon>Cyclobacteriaceae</taxon>
        <taxon>Algoriphagus</taxon>
    </lineage>
</organism>
<proteinExistence type="predicted"/>
<dbReference type="GO" id="GO:0016757">
    <property type="term" value="F:glycosyltransferase activity"/>
    <property type="evidence" value="ECO:0007669"/>
    <property type="project" value="UniProtKB-ARBA"/>
</dbReference>
<name>A0A2W7QGW0_9BACT</name>
<dbReference type="Pfam" id="PF13692">
    <property type="entry name" value="Glyco_trans_1_4"/>
    <property type="match status" value="1"/>
</dbReference>
<gene>
    <name evidence="2" type="ORF">LV85_03884</name>
</gene>
<dbReference type="RefSeq" id="WP_111322553.1">
    <property type="nucleotide sequence ID" value="NZ_QKZT01000023.1"/>
</dbReference>
<dbReference type="SUPFAM" id="SSF53756">
    <property type="entry name" value="UDP-Glycosyltransferase/glycogen phosphorylase"/>
    <property type="match status" value="1"/>
</dbReference>
<comment type="caution">
    <text evidence="2">The sequence shown here is derived from an EMBL/GenBank/DDBJ whole genome shotgun (WGS) entry which is preliminary data.</text>
</comment>
<evidence type="ECO:0000313" key="2">
    <source>
        <dbReference type="EMBL" id="PZX47694.1"/>
    </source>
</evidence>
<keyword evidence="2" id="KW-0808">Transferase</keyword>
<sequence length="391" mass="45530">MRVLILSFSSIHKDPRVLRQIDFLESIQDSSVFLSGLQYQGTHEFIPLMNRERTMLEKIQLIFLNLFRVNSLKEKKFLQLVNLKKLGALVVKNEIDLIIANDLETWPVAFALKSLNSRIKIILDAHEYYPRHFENKFLWKLMHSAYYKYICDQYIHRADKLITVSAGIKSEYDDKFDVQSALILNSPEFAENLNPNQMENGSVKLIHHGIANSSRKLEKMIRMMDYLQPRFHLYLMLMPTDESYFNKLKKMAKGKRITFLNPVPTTEISAYINQFDIGVFLLEPVNFNYANALPNKFFEFIQARLAIVVGPSPEMSQIVLNENNGAVASTYDEIEVSDALNALTTEQIQEMKMRSHEISWKYSNQLNEQVMSDIFKELNLEVLHKENETTN</sequence>
<reference evidence="2 3" key="1">
    <citation type="submission" date="2018-06" db="EMBL/GenBank/DDBJ databases">
        <title>Genomic Encyclopedia of Archaeal and Bacterial Type Strains, Phase II (KMG-II): from individual species to whole genera.</title>
        <authorList>
            <person name="Goeker M."/>
        </authorList>
    </citation>
    <scope>NUCLEOTIDE SEQUENCE [LARGE SCALE GENOMIC DNA]</scope>
    <source>
        <strain evidence="2 3">DSM 19830</strain>
    </source>
</reference>
<accession>A0A2W7QGW0</accession>
<dbReference type="AlphaFoldDB" id="A0A2W7QGW0"/>